<comment type="subcellular location">
    <subcellularLocation>
        <location evidence="5">Cytoplasm</location>
    </subcellularLocation>
</comment>
<reference evidence="7 8" key="1">
    <citation type="submission" date="2021-04" db="EMBL/GenBank/DDBJ databases">
        <title>The genome sequence of Ideonella sp. 3Y2.</title>
        <authorList>
            <person name="Liu Y."/>
        </authorList>
    </citation>
    <scope>NUCLEOTIDE SEQUENCE [LARGE SCALE GENOMIC DNA]</scope>
    <source>
        <strain evidence="7 8">3Y2</strain>
    </source>
</reference>
<evidence type="ECO:0000313" key="7">
    <source>
        <dbReference type="EMBL" id="MBQ0932309.1"/>
    </source>
</evidence>
<comment type="catalytic activity">
    <reaction evidence="5">
        <text>3'-dephospho-CoA + ATP = ADP + CoA + H(+)</text>
        <dbReference type="Rhea" id="RHEA:18245"/>
        <dbReference type="ChEBI" id="CHEBI:15378"/>
        <dbReference type="ChEBI" id="CHEBI:30616"/>
        <dbReference type="ChEBI" id="CHEBI:57287"/>
        <dbReference type="ChEBI" id="CHEBI:57328"/>
        <dbReference type="ChEBI" id="CHEBI:456216"/>
        <dbReference type="EC" id="2.7.1.24"/>
    </reaction>
</comment>
<proteinExistence type="inferred from homology"/>
<dbReference type="GO" id="GO:0004140">
    <property type="term" value="F:dephospho-CoA kinase activity"/>
    <property type="evidence" value="ECO:0007669"/>
    <property type="project" value="UniProtKB-UniRule"/>
</dbReference>
<dbReference type="Gene3D" id="3.40.50.300">
    <property type="entry name" value="P-loop containing nucleotide triphosphate hydrolases"/>
    <property type="match status" value="1"/>
</dbReference>
<dbReference type="GO" id="GO:0005737">
    <property type="term" value="C:cytoplasm"/>
    <property type="evidence" value="ECO:0007669"/>
    <property type="project" value="UniProtKB-SubCell"/>
</dbReference>
<dbReference type="InterPro" id="IPR027417">
    <property type="entry name" value="P-loop_NTPase"/>
</dbReference>
<dbReference type="Proteomes" id="UP000676246">
    <property type="component" value="Unassembled WGS sequence"/>
</dbReference>
<dbReference type="HAMAP" id="MF_00376">
    <property type="entry name" value="Dephospho_CoA_kinase"/>
    <property type="match status" value="1"/>
</dbReference>
<keyword evidence="8" id="KW-1185">Reference proteome</keyword>
<evidence type="ECO:0000256" key="1">
    <source>
        <dbReference type="ARBA" id="ARBA00009018"/>
    </source>
</evidence>
<organism evidence="7 8">
    <name type="scientific">Ideonella alba</name>
    <dbReference type="NCBI Taxonomy" id="2824118"/>
    <lineage>
        <taxon>Bacteria</taxon>
        <taxon>Pseudomonadati</taxon>
        <taxon>Pseudomonadota</taxon>
        <taxon>Betaproteobacteria</taxon>
        <taxon>Burkholderiales</taxon>
        <taxon>Sphaerotilaceae</taxon>
        <taxon>Ideonella</taxon>
    </lineage>
</organism>
<evidence type="ECO:0000256" key="4">
    <source>
        <dbReference type="ARBA" id="ARBA00022993"/>
    </source>
</evidence>
<keyword evidence="5 7" id="KW-0808">Transferase</keyword>
<protein>
    <recommendedName>
        <fullName evidence="5 6">Dephospho-CoA kinase</fullName>
        <ecNumber evidence="5 6">2.7.1.24</ecNumber>
    </recommendedName>
    <alternativeName>
        <fullName evidence="5">Dephosphocoenzyme A kinase</fullName>
    </alternativeName>
</protein>
<evidence type="ECO:0000256" key="6">
    <source>
        <dbReference type="NCBIfam" id="TIGR00152"/>
    </source>
</evidence>
<dbReference type="NCBIfam" id="TIGR00152">
    <property type="entry name" value="dephospho-CoA kinase"/>
    <property type="match status" value="1"/>
</dbReference>
<comment type="caution">
    <text evidence="7">The sequence shown here is derived from an EMBL/GenBank/DDBJ whole genome shotgun (WGS) entry which is preliminary data.</text>
</comment>
<dbReference type="GO" id="GO:0005524">
    <property type="term" value="F:ATP binding"/>
    <property type="evidence" value="ECO:0007669"/>
    <property type="project" value="UniProtKB-UniRule"/>
</dbReference>
<keyword evidence="3 5" id="KW-0067">ATP-binding</keyword>
<dbReference type="PANTHER" id="PTHR10695:SF46">
    <property type="entry name" value="BIFUNCTIONAL COENZYME A SYNTHASE-RELATED"/>
    <property type="match status" value="1"/>
</dbReference>
<dbReference type="AlphaFoldDB" id="A0A940YM55"/>
<sequence length="207" mass="21841">MHRAGPTLGLTGGIGSGKSTVARALAAHGACIVDTDAIARALTAPGGAALPAIAQAFGASAIGADGALDRAWMRERVFGDPAQRQRLEAILHPMIGQRTGAEAAAAAAGQPVVFDVPLLTERGAHWRRQVDRVLVVDCDEATQVQRVQARNGWPEAQVCAVIAQQARREQRRAIADAVIVNQDLSLEALQAEVAALWRLWAWPAAQV</sequence>
<feature type="binding site" evidence="5">
    <location>
        <begin position="15"/>
        <end position="20"/>
    </location>
    <ligand>
        <name>ATP</name>
        <dbReference type="ChEBI" id="CHEBI:30616"/>
    </ligand>
</feature>
<comment type="pathway">
    <text evidence="5">Cofactor biosynthesis; coenzyme A biosynthesis; CoA from (R)-pantothenate: step 5/5.</text>
</comment>
<dbReference type="CDD" id="cd02022">
    <property type="entry name" value="DPCK"/>
    <property type="match status" value="1"/>
</dbReference>
<keyword evidence="4 5" id="KW-0173">Coenzyme A biosynthesis</keyword>
<evidence type="ECO:0000313" key="8">
    <source>
        <dbReference type="Proteomes" id="UP000676246"/>
    </source>
</evidence>
<name>A0A940YM55_9BURK</name>
<dbReference type="RefSeq" id="WP_210855798.1">
    <property type="nucleotide sequence ID" value="NZ_JAGQDD010000015.1"/>
</dbReference>
<evidence type="ECO:0000256" key="3">
    <source>
        <dbReference type="ARBA" id="ARBA00022840"/>
    </source>
</evidence>
<keyword evidence="2 5" id="KW-0547">Nucleotide-binding</keyword>
<dbReference type="SUPFAM" id="SSF52540">
    <property type="entry name" value="P-loop containing nucleoside triphosphate hydrolases"/>
    <property type="match status" value="1"/>
</dbReference>
<dbReference type="GO" id="GO:0015937">
    <property type="term" value="P:coenzyme A biosynthetic process"/>
    <property type="evidence" value="ECO:0007669"/>
    <property type="project" value="UniProtKB-UniRule"/>
</dbReference>
<dbReference type="PANTHER" id="PTHR10695">
    <property type="entry name" value="DEPHOSPHO-COA KINASE-RELATED"/>
    <property type="match status" value="1"/>
</dbReference>
<dbReference type="PROSITE" id="PS51219">
    <property type="entry name" value="DPCK"/>
    <property type="match status" value="1"/>
</dbReference>
<comment type="function">
    <text evidence="5">Catalyzes the phosphorylation of the 3'-hydroxyl group of dephosphocoenzyme A to form coenzyme A.</text>
</comment>
<evidence type="ECO:0000256" key="5">
    <source>
        <dbReference type="HAMAP-Rule" id="MF_00376"/>
    </source>
</evidence>
<keyword evidence="5" id="KW-0963">Cytoplasm</keyword>
<evidence type="ECO:0000256" key="2">
    <source>
        <dbReference type="ARBA" id="ARBA00022741"/>
    </source>
</evidence>
<dbReference type="Pfam" id="PF01121">
    <property type="entry name" value="CoaE"/>
    <property type="match status" value="1"/>
</dbReference>
<dbReference type="EMBL" id="JAGQDD010000015">
    <property type="protein sequence ID" value="MBQ0932309.1"/>
    <property type="molecule type" value="Genomic_DNA"/>
</dbReference>
<accession>A0A940YM55</accession>
<dbReference type="InterPro" id="IPR001977">
    <property type="entry name" value="Depp_CoAkinase"/>
</dbReference>
<keyword evidence="5 7" id="KW-0418">Kinase</keyword>
<gene>
    <name evidence="5" type="primary">coaE</name>
    <name evidence="7" type="ORF">KAK03_17665</name>
</gene>
<comment type="similarity">
    <text evidence="1 5">Belongs to the CoaE family.</text>
</comment>
<dbReference type="EC" id="2.7.1.24" evidence="5 6"/>